<gene>
    <name evidence="2" type="ORF">CE91St16_29630</name>
</gene>
<feature type="transmembrane region" description="Helical" evidence="1">
    <location>
        <begin position="50"/>
        <end position="69"/>
    </location>
</feature>
<dbReference type="GeneID" id="79837445"/>
<proteinExistence type="predicted"/>
<reference evidence="2" key="1">
    <citation type="submission" date="2022-01" db="EMBL/GenBank/DDBJ databases">
        <title>Novel bile acid biosynthetic pathways are enriched in the microbiome of centenarians.</title>
        <authorList>
            <person name="Sato Y."/>
            <person name="Atarashi K."/>
            <person name="Plichta R.D."/>
            <person name="Arai Y."/>
            <person name="Sasajima S."/>
            <person name="Kearney M.S."/>
            <person name="Suda W."/>
            <person name="Takeshita K."/>
            <person name="Sasaki T."/>
            <person name="Okamoto S."/>
            <person name="Skelly N.A."/>
            <person name="Okamura Y."/>
            <person name="Vlamakis H."/>
            <person name="Li Y."/>
            <person name="Tanoue T."/>
            <person name="Takei H."/>
            <person name="Nittono H."/>
            <person name="Narushima S."/>
            <person name="Irie J."/>
            <person name="Itoh H."/>
            <person name="Moriya K."/>
            <person name="Sugiura Y."/>
            <person name="Suematsu M."/>
            <person name="Moritoki N."/>
            <person name="Shibata S."/>
            <person name="Littman R.D."/>
            <person name="Fischbach A.M."/>
            <person name="Uwamino Y."/>
            <person name="Inoue T."/>
            <person name="Honda A."/>
            <person name="Hattori M."/>
            <person name="Murai T."/>
            <person name="Xavier J.R."/>
            <person name="Hirose N."/>
            <person name="Honda K."/>
        </authorList>
    </citation>
    <scope>NUCLEOTIDE SEQUENCE</scope>
    <source>
        <strain evidence="2">CE91-St16</strain>
    </source>
</reference>
<dbReference type="AlphaFoldDB" id="A0AA37KPZ7"/>
<dbReference type="Proteomes" id="UP001055105">
    <property type="component" value="Unassembled WGS sequence"/>
</dbReference>
<dbReference type="RefSeq" id="WP_195291321.1">
    <property type="nucleotide sequence ID" value="NZ_AP025581.1"/>
</dbReference>
<evidence type="ECO:0000313" key="3">
    <source>
        <dbReference type="Proteomes" id="UP001055105"/>
    </source>
</evidence>
<feature type="transmembrane region" description="Helical" evidence="1">
    <location>
        <begin position="25"/>
        <end position="43"/>
    </location>
</feature>
<evidence type="ECO:0000313" key="2">
    <source>
        <dbReference type="EMBL" id="GKI20055.1"/>
    </source>
</evidence>
<dbReference type="EMBL" id="BQOL01000002">
    <property type="protein sequence ID" value="GKI20055.1"/>
    <property type="molecule type" value="Genomic_DNA"/>
</dbReference>
<organism evidence="2 3">
    <name type="scientific">Alistipes finegoldii</name>
    <dbReference type="NCBI Taxonomy" id="214856"/>
    <lineage>
        <taxon>Bacteria</taxon>
        <taxon>Pseudomonadati</taxon>
        <taxon>Bacteroidota</taxon>
        <taxon>Bacteroidia</taxon>
        <taxon>Bacteroidales</taxon>
        <taxon>Rikenellaceae</taxon>
        <taxon>Alistipes</taxon>
    </lineage>
</organism>
<sequence length="89" mass="9593">MTNDKSQEGKVTVAVEKKTSKIPSMVYLSAGLGALAVSACMMFRGRKSAALLVGQWAAPLLIMGLYNKIVKTEGHDRPESGTDKLNRII</sequence>
<keyword evidence="1" id="KW-0472">Membrane</keyword>
<evidence type="ECO:0000256" key="1">
    <source>
        <dbReference type="SAM" id="Phobius"/>
    </source>
</evidence>
<name>A0AA37KPZ7_9BACT</name>
<accession>A0AA37KPZ7</accession>
<keyword evidence="1" id="KW-0812">Transmembrane</keyword>
<protein>
    <submittedName>
        <fullName evidence="2">Uncharacterized protein</fullName>
    </submittedName>
</protein>
<keyword evidence="1" id="KW-1133">Transmembrane helix</keyword>
<comment type="caution">
    <text evidence="2">The sequence shown here is derived from an EMBL/GenBank/DDBJ whole genome shotgun (WGS) entry which is preliminary data.</text>
</comment>